<dbReference type="OMA" id="CPPQHYR"/>
<gene>
    <name evidence="2" type="ORF">XELAEV_18034949mg</name>
</gene>
<accession>A0A974HBZ9</accession>
<dbReference type="EMBL" id="CM004478">
    <property type="protein sequence ID" value="OCT71971.1"/>
    <property type="molecule type" value="Genomic_DNA"/>
</dbReference>
<evidence type="ECO:0000313" key="2">
    <source>
        <dbReference type="EMBL" id="OCT71971.1"/>
    </source>
</evidence>
<protein>
    <submittedName>
        <fullName evidence="2">Uncharacterized protein</fullName>
    </submittedName>
</protein>
<evidence type="ECO:0000313" key="3">
    <source>
        <dbReference type="Proteomes" id="UP000694892"/>
    </source>
</evidence>
<feature type="region of interest" description="Disordered" evidence="1">
    <location>
        <begin position="1"/>
        <end position="23"/>
    </location>
</feature>
<dbReference type="AlphaFoldDB" id="A0A974HBZ9"/>
<dbReference type="Proteomes" id="UP000694892">
    <property type="component" value="Chromosome 7L"/>
</dbReference>
<dbReference type="PRINTS" id="PR00021">
    <property type="entry name" value="PRORICH"/>
</dbReference>
<evidence type="ECO:0000256" key="1">
    <source>
        <dbReference type="SAM" id="MobiDB-lite"/>
    </source>
</evidence>
<proteinExistence type="predicted"/>
<reference evidence="3" key="1">
    <citation type="journal article" date="2016" name="Nature">
        <title>Genome evolution in the allotetraploid frog Xenopus laevis.</title>
        <authorList>
            <person name="Session A.M."/>
            <person name="Uno Y."/>
            <person name="Kwon T."/>
            <person name="Chapman J.A."/>
            <person name="Toyoda A."/>
            <person name="Takahashi S."/>
            <person name="Fukui A."/>
            <person name="Hikosaka A."/>
            <person name="Suzuki A."/>
            <person name="Kondo M."/>
            <person name="van Heeringen S.J."/>
            <person name="Quigley I."/>
            <person name="Heinz S."/>
            <person name="Ogino H."/>
            <person name="Ochi H."/>
            <person name="Hellsten U."/>
            <person name="Lyons J.B."/>
            <person name="Simakov O."/>
            <person name="Putnam N."/>
            <person name="Stites J."/>
            <person name="Kuroki Y."/>
            <person name="Tanaka T."/>
            <person name="Michiue T."/>
            <person name="Watanabe M."/>
            <person name="Bogdanovic O."/>
            <person name="Lister R."/>
            <person name="Georgiou G."/>
            <person name="Paranjpe S.S."/>
            <person name="van Kruijsbergen I."/>
            <person name="Shu S."/>
            <person name="Carlson J."/>
            <person name="Kinoshita T."/>
            <person name="Ohta Y."/>
            <person name="Mawaribuchi S."/>
            <person name="Jenkins J."/>
            <person name="Grimwood J."/>
            <person name="Schmutz J."/>
            <person name="Mitros T."/>
            <person name="Mozaffari S.V."/>
            <person name="Suzuki Y."/>
            <person name="Haramoto Y."/>
            <person name="Yamamoto T.S."/>
            <person name="Takagi C."/>
            <person name="Heald R."/>
            <person name="Miller K."/>
            <person name="Haudenschild C."/>
            <person name="Kitzman J."/>
            <person name="Nakayama T."/>
            <person name="Izutsu Y."/>
            <person name="Robert J."/>
            <person name="Fortriede J."/>
            <person name="Burns K."/>
            <person name="Lotay V."/>
            <person name="Karimi K."/>
            <person name="Yasuoka Y."/>
            <person name="Dichmann D.S."/>
            <person name="Flajnik M.F."/>
            <person name="Houston D.W."/>
            <person name="Shendure J."/>
            <person name="DuPasquier L."/>
            <person name="Vize P.D."/>
            <person name="Zorn A.M."/>
            <person name="Ito M."/>
            <person name="Marcotte E.M."/>
            <person name="Wallingford J.B."/>
            <person name="Ito Y."/>
            <person name="Asashima M."/>
            <person name="Ueno N."/>
            <person name="Matsuda Y."/>
            <person name="Veenstra G.J."/>
            <person name="Fujiyama A."/>
            <person name="Harland R.M."/>
            <person name="Taira M."/>
            <person name="Rokhsar D.S."/>
        </authorList>
    </citation>
    <scope>NUCLEOTIDE SEQUENCE [LARGE SCALE GENOMIC DNA]</scope>
    <source>
        <strain evidence="3">J</strain>
    </source>
</reference>
<organism evidence="2 3">
    <name type="scientific">Xenopus laevis</name>
    <name type="common">African clawed frog</name>
    <dbReference type="NCBI Taxonomy" id="8355"/>
    <lineage>
        <taxon>Eukaryota</taxon>
        <taxon>Metazoa</taxon>
        <taxon>Chordata</taxon>
        <taxon>Craniata</taxon>
        <taxon>Vertebrata</taxon>
        <taxon>Euteleostomi</taxon>
        <taxon>Amphibia</taxon>
        <taxon>Batrachia</taxon>
        <taxon>Anura</taxon>
        <taxon>Pipoidea</taxon>
        <taxon>Pipidae</taxon>
        <taxon>Xenopodinae</taxon>
        <taxon>Xenopus</taxon>
        <taxon>Xenopus</taxon>
    </lineage>
</organism>
<sequence length="61" mass="6622">MSGVKGQQKKCQEQTPPQPCNPCPPQPCNPCPPPKCQDPCPKPVPQCPDPCKQHQTHGGQH</sequence>
<name>A0A974HBZ9_XENLA</name>